<gene>
    <name evidence="1" type="ORF">KPL71_020249</name>
</gene>
<proteinExistence type="predicted"/>
<sequence>MYLRIPPSLFEIKNYINILISCYFSLFVFFVIFSLNFPDDAALSESSLCLIDGVRMGGQCSKGSSKANKNNTRRSISLKSNGLQNHKLNPSPSPLEQQHKGFSSFPKAQSDDFYDGIPRFDGGLSQKSKSVRSTQAAVAKVSEVSARLGRAGTVGLGKAVDVLDTLGSSMTNLNPNNGFSGVGTKSNELSILAFEVANTIVKGSNLMLSISESSVRQLKEVVLPAEGVQNLVSKDMDELLKIFAADKRDDLKIFTGEVVRFGNRSKDPQWHNLGRYFEKISRELIPQKQLKEEAELLMEQLMTLVQHTAELYNELQILDRFEQDCQHKRQEEDNPVGSQKGESFTILRAELKSQRKQVKILRKKSLWSRSLEEVMEKLVDIVTFLLLEMHDAFGSTDDHFPFKGSMSNHQRLGPAGLALHYANIILQIDSLVARSSSMPPSTRDALYQSLPPSIKSALRSKLQSFHVKEEFTVAQIKDEMEKTLQWLVPIATNTAKAHHGFGWVGEWANLGSDLNRKPAGPTDVIRLETLYHADKEKTEAYILDLLLWLHQLVNKARFGVIGGGMKSAIKYPVGTSIQKTNKHTKREPSTFPPLTSEEQELLQKVALRNRVPGISKSLDFDKIRLKRYDRLSKSSGQSPQRGSKELATTKRLPSHVPIIGFGIEKEKALDVIDRVDVLR</sequence>
<comment type="caution">
    <text evidence="1">The sequence shown here is derived from an EMBL/GenBank/DDBJ whole genome shotgun (WGS) entry which is preliminary data.</text>
</comment>
<reference evidence="2" key="1">
    <citation type="journal article" date="2023" name="Hortic. Res.">
        <title>A chromosome-level phased genome enabling allele-level studies in sweet orange: a case study on citrus Huanglongbing tolerance.</title>
        <authorList>
            <person name="Wu B."/>
            <person name="Yu Q."/>
            <person name="Deng Z."/>
            <person name="Duan Y."/>
            <person name="Luo F."/>
            <person name="Gmitter F. Jr."/>
        </authorList>
    </citation>
    <scope>NUCLEOTIDE SEQUENCE [LARGE SCALE GENOMIC DNA]</scope>
    <source>
        <strain evidence="2">cv. Valencia</strain>
    </source>
</reference>
<accession>A0ACB8J664</accession>
<dbReference type="EMBL" id="CM039176">
    <property type="protein sequence ID" value="KAH9713108.1"/>
    <property type="molecule type" value="Genomic_DNA"/>
</dbReference>
<keyword evidence="2" id="KW-1185">Reference proteome</keyword>
<organism evidence="1 2">
    <name type="scientific">Citrus sinensis</name>
    <name type="common">Sweet orange</name>
    <name type="synonym">Citrus aurantium var. sinensis</name>
    <dbReference type="NCBI Taxonomy" id="2711"/>
    <lineage>
        <taxon>Eukaryota</taxon>
        <taxon>Viridiplantae</taxon>
        <taxon>Streptophyta</taxon>
        <taxon>Embryophyta</taxon>
        <taxon>Tracheophyta</taxon>
        <taxon>Spermatophyta</taxon>
        <taxon>Magnoliopsida</taxon>
        <taxon>eudicotyledons</taxon>
        <taxon>Gunneridae</taxon>
        <taxon>Pentapetalae</taxon>
        <taxon>rosids</taxon>
        <taxon>malvids</taxon>
        <taxon>Sapindales</taxon>
        <taxon>Rutaceae</taxon>
        <taxon>Aurantioideae</taxon>
        <taxon>Citrus</taxon>
    </lineage>
</organism>
<evidence type="ECO:0000313" key="2">
    <source>
        <dbReference type="Proteomes" id="UP000829398"/>
    </source>
</evidence>
<dbReference type="Proteomes" id="UP000829398">
    <property type="component" value="Chromosome 7"/>
</dbReference>
<protein>
    <submittedName>
        <fullName evidence="1">Protein PSK SIMULATOR 1</fullName>
    </submittedName>
</protein>
<evidence type="ECO:0000313" key="1">
    <source>
        <dbReference type="EMBL" id="KAH9713108.1"/>
    </source>
</evidence>
<name>A0ACB8J664_CITSI</name>